<dbReference type="PANTHER" id="PTHR30258">
    <property type="entry name" value="TYPE II SECRETION SYSTEM PROTEIN GSPE-RELATED"/>
    <property type="match status" value="1"/>
</dbReference>
<comment type="caution">
    <text evidence="5">The sequence shown here is derived from an EMBL/GenBank/DDBJ whole genome shotgun (WGS) entry which is preliminary data.</text>
</comment>
<dbReference type="InterPro" id="IPR007831">
    <property type="entry name" value="T2SS_GspE_N"/>
</dbReference>
<keyword evidence="3" id="KW-0067">ATP-binding</keyword>
<feature type="domain" description="Bacterial type II secretion system protein E" evidence="4">
    <location>
        <begin position="388"/>
        <end position="402"/>
    </location>
</feature>
<evidence type="ECO:0000256" key="3">
    <source>
        <dbReference type="ARBA" id="ARBA00022840"/>
    </source>
</evidence>
<name>A0A933SA86_UNCEI</name>
<dbReference type="Pfam" id="PF00437">
    <property type="entry name" value="T2SSE"/>
    <property type="match status" value="1"/>
</dbReference>
<reference evidence="5" key="1">
    <citation type="submission" date="2020-07" db="EMBL/GenBank/DDBJ databases">
        <title>Huge and variable diversity of episymbiotic CPR bacteria and DPANN archaea in groundwater ecosystems.</title>
        <authorList>
            <person name="He C.Y."/>
            <person name="Keren R."/>
            <person name="Whittaker M."/>
            <person name="Farag I.F."/>
            <person name="Doudna J."/>
            <person name="Cate J.H.D."/>
            <person name="Banfield J.F."/>
        </authorList>
    </citation>
    <scope>NUCLEOTIDE SEQUENCE</scope>
    <source>
        <strain evidence="5">NC_groundwater_1813_Pr3_B-0.1um_71_17</strain>
    </source>
</reference>
<evidence type="ECO:0000256" key="2">
    <source>
        <dbReference type="ARBA" id="ARBA00022741"/>
    </source>
</evidence>
<dbReference type="Gene3D" id="3.30.300.160">
    <property type="entry name" value="Type II secretion system, protein E, N-terminal domain"/>
    <property type="match status" value="1"/>
</dbReference>
<dbReference type="CDD" id="cd01129">
    <property type="entry name" value="PulE-GspE-like"/>
    <property type="match status" value="1"/>
</dbReference>
<sequence>MSAPRLSTRRLGEILIERGKLTPDQVNQALRERSDARERLGHTVVRLGFMTEAQVVDVLAEQFGMPIVTAEQLSQADREAVQLVPEALARESQILALRRDGDPLEVAVGDPLDVLSMDHVRALTGCALQVRVARPTEVREAIEGFYAEMRASEHLGEILDKIDLTRSDEDGDDVDLAQLRAAVEDAPVVRLVNLMIAEAIDQRASDIHVEPARDRVTVRFRIDGVLHEVMKPPRHLQMAIVSRIKVLADLDIAVRLLPQDGRLTVHLPDREVDLRVSTLPTSHGEKVVMRLFDKGAFERQISNLGLEGRTLDAFRNAIRQPYGMILISGPTGSGKTTTLYSALNDIRTVNRNLVTVEDPIEYHIDAVTQVHANQKVGLTFARALRSILRQDPDVIMIGEIRDTETADIAVKSALTGHLVFSTVHANDAPGTLTRLIDMGIPRYLVGSAMSLVMAQRLVRRVCERCKEPWRPEHEQLEVLGEDAELLRGKSLVRGRGCMACKQTGYMGRVALFEVLELTRGVRRMVLDGHNEDTIKKQAMADGFITLRKAGIRKILDGITTIDEVRSATLGDAD</sequence>
<dbReference type="Gene3D" id="3.30.450.90">
    <property type="match status" value="1"/>
</dbReference>
<dbReference type="AlphaFoldDB" id="A0A933SA86"/>
<dbReference type="Gene3D" id="1.10.40.70">
    <property type="match status" value="1"/>
</dbReference>
<evidence type="ECO:0000313" key="6">
    <source>
        <dbReference type="Proteomes" id="UP000696931"/>
    </source>
</evidence>
<dbReference type="Gene3D" id="3.40.50.300">
    <property type="entry name" value="P-loop containing nucleotide triphosphate hydrolases"/>
    <property type="match status" value="1"/>
</dbReference>
<evidence type="ECO:0000313" key="5">
    <source>
        <dbReference type="EMBL" id="MBI5168063.1"/>
    </source>
</evidence>
<accession>A0A933SA86</accession>
<gene>
    <name evidence="5" type="primary">tadA</name>
    <name evidence="5" type="ORF">HZA61_01105</name>
</gene>
<keyword evidence="2" id="KW-0547">Nucleotide-binding</keyword>
<dbReference type="Proteomes" id="UP000696931">
    <property type="component" value="Unassembled WGS sequence"/>
</dbReference>
<dbReference type="FunFam" id="3.40.50.300:FF:000398">
    <property type="entry name" value="Type IV pilus assembly ATPase PilB"/>
    <property type="match status" value="1"/>
</dbReference>
<dbReference type="SUPFAM" id="SSF52540">
    <property type="entry name" value="P-loop containing nucleoside triphosphate hydrolases"/>
    <property type="match status" value="1"/>
</dbReference>
<dbReference type="PROSITE" id="PS00662">
    <property type="entry name" value="T2SP_E"/>
    <property type="match status" value="1"/>
</dbReference>
<dbReference type="SMART" id="SM00382">
    <property type="entry name" value="AAA"/>
    <property type="match status" value="1"/>
</dbReference>
<dbReference type="GO" id="GO:0005886">
    <property type="term" value="C:plasma membrane"/>
    <property type="evidence" value="ECO:0007669"/>
    <property type="project" value="TreeGrafter"/>
</dbReference>
<protein>
    <submittedName>
        <fullName evidence="5">Flp pilus assembly complex ATPase component TadA</fullName>
    </submittedName>
</protein>
<dbReference type="GO" id="GO:0005524">
    <property type="term" value="F:ATP binding"/>
    <property type="evidence" value="ECO:0007669"/>
    <property type="project" value="UniProtKB-KW"/>
</dbReference>
<dbReference type="FunFam" id="3.30.450.90:FF:000001">
    <property type="entry name" value="Type II secretion system ATPase GspE"/>
    <property type="match status" value="1"/>
</dbReference>
<dbReference type="InterPro" id="IPR027417">
    <property type="entry name" value="P-loop_NTPase"/>
</dbReference>
<dbReference type="SUPFAM" id="SSF160246">
    <property type="entry name" value="EspE N-terminal domain-like"/>
    <property type="match status" value="1"/>
</dbReference>
<dbReference type="InterPro" id="IPR001482">
    <property type="entry name" value="T2SS/T4SS_dom"/>
</dbReference>
<dbReference type="EMBL" id="JACRIW010000010">
    <property type="protein sequence ID" value="MBI5168063.1"/>
    <property type="molecule type" value="Genomic_DNA"/>
</dbReference>
<evidence type="ECO:0000256" key="1">
    <source>
        <dbReference type="ARBA" id="ARBA00006611"/>
    </source>
</evidence>
<organism evidence="5 6">
    <name type="scientific">Eiseniibacteriota bacterium</name>
    <dbReference type="NCBI Taxonomy" id="2212470"/>
    <lineage>
        <taxon>Bacteria</taxon>
        <taxon>Candidatus Eiseniibacteriota</taxon>
    </lineage>
</organism>
<comment type="similarity">
    <text evidence="1">Belongs to the GSP E family.</text>
</comment>
<evidence type="ECO:0000259" key="4">
    <source>
        <dbReference type="PROSITE" id="PS00662"/>
    </source>
</evidence>
<dbReference type="GO" id="GO:0016887">
    <property type="term" value="F:ATP hydrolysis activity"/>
    <property type="evidence" value="ECO:0007669"/>
    <property type="project" value="TreeGrafter"/>
</dbReference>
<proteinExistence type="inferred from homology"/>
<dbReference type="InterPro" id="IPR037257">
    <property type="entry name" value="T2SS_E_N_sf"/>
</dbReference>
<dbReference type="InterPro" id="IPR003593">
    <property type="entry name" value="AAA+_ATPase"/>
</dbReference>
<dbReference type="Pfam" id="PF05157">
    <property type="entry name" value="MshEN"/>
    <property type="match status" value="1"/>
</dbReference>
<dbReference type="PANTHER" id="PTHR30258:SF3">
    <property type="entry name" value="SLL1921 PROTEIN"/>
    <property type="match status" value="1"/>
</dbReference>